<feature type="chain" id="PRO_5011493308" description="Phosphate-selective porin O and P" evidence="2">
    <location>
        <begin position="21"/>
        <end position="447"/>
    </location>
</feature>
<dbReference type="AlphaFoldDB" id="A0A1I4V6D9"/>
<dbReference type="Proteomes" id="UP000198575">
    <property type="component" value="Unassembled WGS sequence"/>
</dbReference>
<proteinExistence type="predicted"/>
<dbReference type="Gene3D" id="2.40.160.10">
    <property type="entry name" value="Porin"/>
    <property type="match status" value="1"/>
</dbReference>
<keyword evidence="4" id="KW-1185">Reference proteome</keyword>
<dbReference type="InterPro" id="IPR023614">
    <property type="entry name" value="Porin_dom_sf"/>
</dbReference>
<dbReference type="STRING" id="578942.SAMN05216289_101146"/>
<keyword evidence="1" id="KW-0175">Coiled coil</keyword>
<sequence>MRSLPIAIALSLALTASVDAAETSADPQIAALAERIRALEANAQTLQKQAADALAAAQAAQAELQQMKSAQQEAAVAAVAADSPTGATGASANAFNPAIAVILNGLYENHTQDPVDYRRAGFPLVGEGRPGEKGLRLGESELSFAANIDDKFYGQLTVTMENEDGETHTGIEEAYIETTALPEGFTARAGRFYSNIGYLNSHHTHTDYFSDRPLAYQAFLGNQYGDDGVQLRWVAPTETYLEFGSEAFRGSGYPADGSAHGGVGAKSFFMHAGGDVGIENSWLAGASLLHADSVDGEDDFSGRSNLFLLDFTWKWAPRGAFKDAGIVVRSEYFVDDRDGLVRDAEDPDALAEAWNGKRRGAYIEGLYRFSRTWDAGYRYDRLWAASSGPYASDFDPQRHSAMLTWHNSEFSLMRLQLAHDEPQPHFIDNVLTLQYQVSLGAHGAHKF</sequence>
<feature type="coiled-coil region" evidence="1">
    <location>
        <begin position="29"/>
        <end position="70"/>
    </location>
</feature>
<evidence type="ECO:0000313" key="4">
    <source>
        <dbReference type="Proteomes" id="UP000198575"/>
    </source>
</evidence>
<name>A0A1I4V6D9_9GAMM</name>
<reference evidence="3 4" key="1">
    <citation type="submission" date="2016-10" db="EMBL/GenBank/DDBJ databases">
        <authorList>
            <person name="de Groot N.N."/>
        </authorList>
    </citation>
    <scope>NUCLEOTIDE SEQUENCE [LARGE SCALE GENOMIC DNA]</scope>
    <source>
        <strain evidence="3 4">CGMCC 1.7659</strain>
    </source>
</reference>
<gene>
    <name evidence="3" type="ORF">SAMN05216289_101146</name>
</gene>
<accession>A0A1I4V6D9</accession>
<feature type="signal peptide" evidence="2">
    <location>
        <begin position="1"/>
        <end position="20"/>
    </location>
</feature>
<keyword evidence="2" id="KW-0732">Signal</keyword>
<organism evidence="3 4">
    <name type="scientific">Dokdonella immobilis</name>
    <dbReference type="NCBI Taxonomy" id="578942"/>
    <lineage>
        <taxon>Bacteria</taxon>
        <taxon>Pseudomonadati</taxon>
        <taxon>Pseudomonadota</taxon>
        <taxon>Gammaproteobacteria</taxon>
        <taxon>Lysobacterales</taxon>
        <taxon>Rhodanobacteraceae</taxon>
        <taxon>Dokdonella</taxon>
    </lineage>
</organism>
<dbReference type="OrthoDB" id="9788733at2"/>
<evidence type="ECO:0008006" key="5">
    <source>
        <dbReference type="Google" id="ProtNLM"/>
    </source>
</evidence>
<protein>
    <recommendedName>
        <fullName evidence="5">Phosphate-selective porin O and P</fullName>
    </recommendedName>
</protein>
<evidence type="ECO:0000313" key="3">
    <source>
        <dbReference type="EMBL" id="SFM96550.1"/>
    </source>
</evidence>
<dbReference type="EMBL" id="FOVF01000001">
    <property type="protein sequence ID" value="SFM96550.1"/>
    <property type="molecule type" value="Genomic_DNA"/>
</dbReference>
<dbReference type="SUPFAM" id="SSF56935">
    <property type="entry name" value="Porins"/>
    <property type="match status" value="1"/>
</dbReference>
<evidence type="ECO:0000256" key="2">
    <source>
        <dbReference type="SAM" id="SignalP"/>
    </source>
</evidence>
<dbReference type="RefSeq" id="WP_092403966.1">
    <property type="nucleotide sequence ID" value="NZ_FOVF01000001.1"/>
</dbReference>
<evidence type="ECO:0000256" key="1">
    <source>
        <dbReference type="SAM" id="Coils"/>
    </source>
</evidence>